<protein>
    <submittedName>
        <fullName evidence="7">Sialin-like</fullName>
    </submittedName>
</protein>
<evidence type="ECO:0000256" key="4">
    <source>
        <dbReference type="ARBA" id="ARBA00023136"/>
    </source>
</evidence>
<dbReference type="PANTHER" id="PTHR11662">
    <property type="entry name" value="SOLUTE CARRIER FAMILY 17"/>
    <property type="match status" value="1"/>
</dbReference>
<feature type="transmembrane region" description="Helical" evidence="5">
    <location>
        <begin position="52"/>
        <end position="72"/>
    </location>
</feature>
<dbReference type="GO" id="GO:0006820">
    <property type="term" value="P:monoatomic anion transport"/>
    <property type="evidence" value="ECO:0007669"/>
    <property type="project" value="TreeGrafter"/>
</dbReference>
<evidence type="ECO:0000313" key="6">
    <source>
        <dbReference type="Proteomes" id="UP000515154"/>
    </source>
</evidence>
<keyword evidence="2 5" id="KW-0812">Transmembrane</keyword>
<dbReference type="GO" id="GO:0022857">
    <property type="term" value="F:transmembrane transporter activity"/>
    <property type="evidence" value="ECO:0007669"/>
    <property type="project" value="TreeGrafter"/>
</dbReference>
<dbReference type="AlphaFoldDB" id="A0A6P7TUT5"/>
<keyword evidence="6" id="KW-1185">Reference proteome</keyword>
<dbReference type="InterPro" id="IPR050382">
    <property type="entry name" value="MFS_Na/Anion_cotransporter"/>
</dbReference>
<evidence type="ECO:0000313" key="7">
    <source>
        <dbReference type="RefSeq" id="XP_029655518.2"/>
    </source>
</evidence>
<keyword evidence="3 5" id="KW-1133">Transmembrane helix</keyword>
<dbReference type="InterPro" id="IPR036259">
    <property type="entry name" value="MFS_trans_sf"/>
</dbReference>
<dbReference type="SUPFAM" id="SSF103473">
    <property type="entry name" value="MFS general substrate transporter"/>
    <property type="match status" value="1"/>
</dbReference>
<name>A0A6P7TUT5_9MOLL</name>
<evidence type="ECO:0000256" key="2">
    <source>
        <dbReference type="ARBA" id="ARBA00022692"/>
    </source>
</evidence>
<sequence>MFDYILRKHTITKIKLRKILNIFCSIKCRIFIGLFPTGLFFMFATLISPSQYQFGIFLLLIASFFSGFEVVVSMPNIGDIAPQYTGIIFGFVNTIATVAGICSIQSSYLIVSDTHKPREWQILFGILIIIQVLGFIIFTMWGEGTIQKWAIPKEKTVESELKTNL</sequence>
<keyword evidence="4 5" id="KW-0472">Membrane</keyword>
<feature type="transmembrane region" description="Helical" evidence="5">
    <location>
        <begin position="122"/>
        <end position="141"/>
    </location>
</feature>
<dbReference type="GO" id="GO:0016020">
    <property type="term" value="C:membrane"/>
    <property type="evidence" value="ECO:0007669"/>
    <property type="project" value="UniProtKB-SubCell"/>
</dbReference>
<organism evidence="6 7">
    <name type="scientific">Octopus sinensis</name>
    <name type="common">East Asian common octopus</name>
    <dbReference type="NCBI Taxonomy" id="2607531"/>
    <lineage>
        <taxon>Eukaryota</taxon>
        <taxon>Metazoa</taxon>
        <taxon>Spiralia</taxon>
        <taxon>Lophotrochozoa</taxon>
        <taxon>Mollusca</taxon>
        <taxon>Cephalopoda</taxon>
        <taxon>Coleoidea</taxon>
        <taxon>Octopodiformes</taxon>
        <taxon>Octopoda</taxon>
        <taxon>Incirrata</taxon>
        <taxon>Octopodidae</taxon>
        <taxon>Octopus</taxon>
    </lineage>
</organism>
<feature type="transmembrane region" description="Helical" evidence="5">
    <location>
        <begin position="84"/>
        <end position="110"/>
    </location>
</feature>
<dbReference type="PANTHER" id="PTHR11662:SF399">
    <property type="entry name" value="FI19708P1-RELATED"/>
    <property type="match status" value="1"/>
</dbReference>
<evidence type="ECO:0000256" key="5">
    <source>
        <dbReference type="SAM" id="Phobius"/>
    </source>
</evidence>
<dbReference type="KEGG" id="osn:115229278"/>
<proteinExistence type="predicted"/>
<gene>
    <name evidence="7" type="primary">LOC115229278</name>
</gene>
<comment type="subcellular location">
    <subcellularLocation>
        <location evidence="1">Membrane</location>
        <topology evidence="1">Multi-pass membrane protein</topology>
    </subcellularLocation>
</comment>
<evidence type="ECO:0000256" key="3">
    <source>
        <dbReference type="ARBA" id="ARBA00022989"/>
    </source>
</evidence>
<reference evidence="7" key="1">
    <citation type="submission" date="2025-08" db="UniProtKB">
        <authorList>
            <consortium name="RefSeq"/>
        </authorList>
    </citation>
    <scope>IDENTIFICATION</scope>
</reference>
<feature type="transmembrane region" description="Helical" evidence="5">
    <location>
        <begin position="20"/>
        <end position="46"/>
    </location>
</feature>
<evidence type="ECO:0000256" key="1">
    <source>
        <dbReference type="ARBA" id="ARBA00004141"/>
    </source>
</evidence>
<dbReference type="Proteomes" id="UP000515154">
    <property type="component" value="Unplaced"/>
</dbReference>
<dbReference type="RefSeq" id="XP_029655518.2">
    <property type="nucleotide sequence ID" value="XM_029799658.2"/>
</dbReference>
<dbReference type="Gene3D" id="1.20.1250.20">
    <property type="entry name" value="MFS general substrate transporter like domains"/>
    <property type="match status" value="1"/>
</dbReference>
<accession>A0A6P7TUT5</accession>